<organism evidence="1 2">
    <name type="scientific">Manihot esculenta</name>
    <name type="common">Cassava</name>
    <name type="synonym">Jatropha manihot</name>
    <dbReference type="NCBI Taxonomy" id="3983"/>
    <lineage>
        <taxon>Eukaryota</taxon>
        <taxon>Viridiplantae</taxon>
        <taxon>Streptophyta</taxon>
        <taxon>Embryophyta</taxon>
        <taxon>Tracheophyta</taxon>
        <taxon>Spermatophyta</taxon>
        <taxon>Magnoliopsida</taxon>
        <taxon>eudicotyledons</taxon>
        <taxon>Gunneridae</taxon>
        <taxon>Pentapetalae</taxon>
        <taxon>rosids</taxon>
        <taxon>fabids</taxon>
        <taxon>Malpighiales</taxon>
        <taxon>Euphorbiaceae</taxon>
        <taxon>Crotonoideae</taxon>
        <taxon>Manihoteae</taxon>
        <taxon>Manihot</taxon>
    </lineage>
</organism>
<accession>A0ACB7IH57</accession>
<comment type="caution">
    <text evidence="1">The sequence shown here is derived from an EMBL/GenBank/DDBJ whole genome shotgun (WGS) entry which is preliminary data.</text>
</comment>
<keyword evidence="2" id="KW-1185">Reference proteome</keyword>
<gene>
    <name evidence="1" type="ORF">MANES_01G254800v8</name>
</gene>
<protein>
    <submittedName>
        <fullName evidence="1">Uncharacterized protein</fullName>
    </submittedName>
</protein>
<evidence type="ECO:0000313" key="2">
    <source>
        <dbReference type="Proteomes" id="UP000091857"/>
    </source>
</evidence>
<dbReference type="Proteomes" id="UP000091857">
    <property type="component" value="Chromosome 1"/>
</dbReference>
<reference evidence="2" key="1">
    <citation type="journal article" date="2016" name="Nat. Biotechnol.">
        <title>Sequencing wild and cultivated cassava and related species reveals extensive interspecific hybridization and genetic diversity.</title>
        <authorList>
            <person name="Bredeson J.V."/>
            <person name="Lyons J.B."/>
            <person name="Prochnik S.E."/>
            <person name="Wu G.A."/>
            <person name="Ha C.M."/>
            <person name="Edsinger-Gonzales E."/>
            <person name="Grimwood J."/>
            <person name="Schmutz J."/>
            <person name="Rabbi I.Y."/>
            <person name="Egesi C."/>
            <person name="Nauluvula P."/>
            <person name="Lebot V."/>
            <person name="Ndunguru J."/>
            <person name="Mkamilo G."/>
            <person name="Bart R.S."/>
            <person name="Setter T.L."/>
            <person name="Gleadow R.M."/>
            <person name="Kulakow P."/>
            <person name="Ferguson M.E."/>
            <person name="Rounsley S."/>
            <person name="Rokhsar D.S."/>
        </authorList>
    </citation>
    <scope>NUCLEOTIDE SEQUENCE [LARGE SCALE GENOMIC DNA]</scope>
    <source>
        <strain evidence="2">cv. AM560-2</strain>
    </source>
</reference>
<evidence type="ECO:0000313" key="1">
    <source>
        <dbReference type="EMBL" id="KAG8663771.1"/>
    </source>
</evidence>
<proteinExistence type="predicted"/>
<sequence>MICFRDGSPPLPDVLNSSIVELGPLSNASFEGLKGQNVQCYPMQKNILVELTNEQISPGVWYLGLFNGIGPTRSQSKMIVRSPDYSFSANVSVEGCTTSTMWGQYCNQTINSLSCFLSDSYNSTENMVSCKNFQTFCHGEGEVKVYLLEILGVAEQLTIMALNASLSTTVSNNTLKASGTNLTYYVRHGAMPSMALHDYSGDIHKAPLVIHSPKVGRWFIAVVPDLSKEVSGSQNSSIQVCYSITWQVDQCPLGKAGLNCTSERYVLQTVLRRDSSPFESYYLPVSGKVSPDSANFPLEPLSSNATNGGESDNSWTYFLLSIPRGAAGGNIHVRVTSDTKINYEIYARVGGSPSLDNWDYYYANRTRSSDGSAFFLLYNSSEEKIDFYILYVQEGTWTFGLRHLNTTSSTSDDQTIMSISVERCPRRCSSHGECKVALDASGLTSYSFCSCDRTHGGFDCSIEIVSHRGHIQQSIALIASNAAAVLPAYWALRQKAFAEWVLFTSSGISSGLYHACDVGTWCALSFSVLQFMDFWLSFMAVVSTFVYLTTIGEAYKRTIQIVVAILTALMAITKATRSSNIIIVMSIGALGLLIGWLIEFSTHFRSFSFSSEFCLNVPARWQTIRGWFNNLLKTLWRRFRWGFVLAGFTALAMAAISWKLESSESYWIWHSLWHVTIYSSSFFFLCSKVDTVNSENQRSPDGNYALTRQDSFARGE</sequence>
<name>A0ACB7IH57_MANES</name>
<dbReference type="EMBL" id="CM004387">
    <property type="protein sequence ID" value="KAG8663771.1"/>
    <property type="molecule type" value="Genomic_DNA"/>
</dbReference>